<dbReference type="PANTHER" id="PTHR22142">
    <property type="match status" value="1"/>
</dbReference>
<keyword evidence="6 11" id="KW-0175">Coiled coil</keyword>
<keyword evidence="8 10" id="KW-0131">Cell cycle</keyword>
<organism evidence="12 13">
    <name type="scientific">Chytriomyces confervae</name>
    <dbReference type="NCBI Taxonomy" id="246404"/>
    <lineage>
        <taxon>Eukaryota</taxon>
        <taxon>Fungi</taxon>
        <taxon>Fungi incertae sedis</taxon>
        <taxon>Chytridiomycota</taxon>
        <taxon>Chytridiomycota incertae sedis</taxon>
        <taxon>Chytridiomycetes</taxon>
        <taxon>Chytridiales</taxon>
        <taxon>Chytriomycetaceae</taxon>
        <taxon>Chytriomyces</taxon>
    </lineage>
</organism>
<dbReference type="SUPFAM" id="SSF143026">
    <property type="entry name" value="Kinetochore globular domain"/>
    <property type="match status" value="1"/>
</dbReference>
<accession>A0A507FCE2</accession>
<dbReference type="GO" id="GO:0051301">
    <property type="term" value="P:cell division"/>
    <property type="evidence" value="ECO:0007669"/>
    <property type="project" value="UniProtKB-UniRule"/>
</dbReference>
<reference evidence="12 13" key="1">
    <citation type="journal article" date="2019" name="Sci. Rep.">
        <title>Comparative genomics of chytrid fungi reveal insights into the obligate biotrophic and pathogenic lifestyle of Synchytrium endobioticum.</title>
        <authorList>
            <person name="van de Vossenberg B.T.L.H."/>
            <person name="Warris S."/>
            <person name="Nguyen H.D.T."/>
            <person name="van Gent-Pelzer M.P.E."/>
            <person name="Joly D.L."/>
            <person name="van de Geest H.C."/>
            <person name="Bonants P.J.M."/>
            <person name="Smith D.S."/>
            <person name="Levesque C.A."/>
            <person name="van der Lee T.A.J."/>
        </authorList>
    </citation>
    <scope>NUCLEOTIDE SEQUENCE [LARGE SCALE GENOMIC DNA]</scope>
    <source>
        <strain evidence="12 13">CBS 675.73</strain>
    </source>
</reference>
<dbReference type="EMBL" id="QEAP01000198">
    <property type="protein sequence ID" value="TPX73247.1"/>
    <property type="molecule type" value="Genomic_DNA"/>
</dbReference>
<dbReference type="GO" id="GO:0031262">
    <property type="term" value="C:Ndc80 complex"/>
    <property type="evidence" value="ECO:0007669"/>
    <property type="project" value="TreeGrafter"/>
</dbReference>
<evidence type="ECO:0000256" key="3">
    <source>
        <dbReference type="ARBA" id="ARBA00022618"/>
    </source>
</evidence>
<evidence type="ECO:0000256" key="7">
    <source>
        <dbReference type="ARBA" id="ARBA00023242"/>
    </source>
</evidence>
<dbReference type="InterPro" id="IPR013252">
    <property type="entry name" value="Ndc80_Spc24"/>
</dbReference>
<evidence type="ECO:0000256" key="10">
    <source>
        <dbReference type="RuleBase" id="RU368011"/>
    </source>
</evidence>
<gene>
    <name evidence="12" type="ORF">CcCBS67573_g05480</name>
</gene>
<feature type="coiled-coil region" evidence="11">
    <location>
        <begin position="54"/>
        <end position="81"/>
    </location>
</feature>
<keyword evidence="4 10" id="KW-0498">Mitosis</keyword>
<evidence type="ECO:0000256" key="5">
    <source>
        <dbReference type="ARBA" id="ARBA00022838"/>
    </source>
</evidence>
<evidence type="ECO:0000256" key="8">
    <source>
        <dbReference type="ARBA" id="ARBA00023306"/>
    </source>
</evidence>
<keyword evidence="5 10" id="KW-0995">Kinetochore</keyword>
<comment type="subunit">
    <text evidence="10">Component of the NDC80 complex.</text>
</comment>
<dbReference type="InterPro" id="IPR038066">
    <property type="entry name" value="Spc24_Fungi_globular_sf"/>
</dbReference>
<evidence type="ECO:0000256" key="1">
    <source>
        <dbReference type="ARBA" id="ARBA00007804"/>
    </source>
</evidence>
<dbReference type="STRING" id="246404.A0A507FCE2"/>
<dbReference type="GO" id="GO:0005634">
    <property type="term" value="C:nucleus"/>
    <property type="evidence" value="ECO:0007669"/>
    <property type="project" value="UniProtKB-SubCell"/>
</dbReference>
<feature type="coiled-coil region" evidence="11">
    <location>
        <begin position="107"/>
        <end position="134"/>
    </location>
</feature>
<evidence type="ECO:0000313" key="13">
    <source>
        <dbReference type="Proteomes" id="UP000320333"/>
    </source>
</evidence>
<dbReference type="OrthoDB" id="3344830at2759"/>
<keyword evidence="13" id="KW-1185">Reference proteome</keyword>
<dbReference type="PANTHER" id="PTHR22142:SF2">
    <property type="entry name" value="KINETOCHORE PROTEIN SPC24"/>
    <property type="match status" value="1"/>
</dbReference>
<evidence type="ECO:0000256" key="11">
    <source>
        <dbReference type="SAM" id="Coils"/>
    </source>
</evidence>
<evidence type="ECO:0000313" key="12">
    <source>
        <dbReference type="EMBL" id="TPX73247.1"/>
    </source>
</evidence>
<evidence type="ECO:0000256" key="2">
    <source>
        <dbReference type="ARBA" id="ARBA00022454"/>
    </source>
</evidence>
<evidence type="ECO:0000256" key="6">
    <source>
        <dbReference type="ARBA" id="ARBA00023054"/>
    </source>
</evidence>
<dbReference type="AlphaFoldDB" id="A0A507FCE2"/>
<comment type="subcellular location">
    <subcellularLocation>
        <location evidence="10">Nucleus</location>
    </subcellularLocation>
    <subcellularLocation>
        <location evidence="10">Chromosome</location>
        <location evidence="10">Centromere</location>
        <location evidence="10">Kinetochore</location>
    </subcellularLocation>
</comment>
<dbReference type="GO" id="GO:0007059">
    <property type="term" value="P:chromosome segregation"/>
    <property type="evidence" value="ECO:0007669"/>
    <property type="project" value="TreeGrafter"/>
</dbReference>
<sequence length="204" mass="23027">MLAESLEMDHDTESAFESIVPHLLEQLDVLEDAASLSSYLSTLNTLTHERDAAKQDAMDTLKRLSLSLEKAKRETEAAQAAHAAHKHANHVELASIEDAKFRIAKQIQAEEKSISTLESRRAALLSELEALKAEEELEASRPPDESVLKLNMYKSLGIDLVYENDTIVRCHVRSVKKNDIMPLDLSVHYSRYFYANILWEMCSS</sequence>
<evidence type="ECO:0000256" key="4">
    <source>
        <dbReference type="ARBA" id="ARBA00022776"/>
    </source>
</evidence>
<comment type="similarity">
    <text evidence="1 10">Belongs to the SPC24 family.</text>
</comment>
<comment type="function">
    <text evidence="10">Acts as a component of the essential kinetochore-associated NDC80 complex, which is required for chromosome segregation and spindle checkpoint activity.</text>
</comment>
<dbReference type="CDD" id="cd11565">
    <property type="entry name" value="RWD_Spc24"/>
    <property type="match status" value="1"/>
</dbReference>
<dbReference type="Proteomes" id="UP000320333">
    <property type="component" value="Unassembled WGS sequence"/>
</dbReference>
<keyword evidence="3 10" id="KW-0132">Cell division</keyword>
<comment type="caution">
    <text evidence="12">The sequence shown here is derived from an EMBL/GenBank/DDBJ whole genome shotgun (WGS) entry which is preliminary data.</text>
</comment>
<dbReference type="Pfam" id="PF08286">
    <property type="entry name" value="Spc24"/>
    <property type="match status" value="1"/>
</dbReference>
<evidence type="ECO:0000256" key="9">
    <source>
        <dbReference type="ARBA" id="ARBA00023328"/>
    </source>
</evidence>
<keyword evidence="9 10" id="KW-0137">Centromere</keyword>
<dbReference type="Gene3D" id="3.30.160.430">
    <property type="match status" value="1"/>
</dbReference>
<protein>
    <recommendedName>
        <fullName evidence="10">Kinetochore protein Spc24</fullName>
    </recommendedName>
</protein>
<dbReference type="GO" id="GO:0008017">
    <property type="term" value="F:microtubule binding"/>
    <property type="evidence" value="ECO:0007669"/>
    <property type="project" value="TreeGrafter"/>
</dbReference>
<name>A0A507FCE2_9FUNG</name>
<keyword evidence="7 10" id="KW-0539">Nucleus</keyword>
<keyword evidence="2 10" id="KW-0158">Chromosome</keyword>
<proteinExistence type="inferred from homology"/>